<evidence type="ECO:0000313" key="2">
    <source>
        <dbReference type="Proteomes" id="UP000002194"/>
    </source>
</evidence>
<reference evidence="1 2" key="1">
    <citation type="journal article" date="2004" name="Nat. Biotechnol.">
        <title>The genome sequence of the anaerobic, sulfate-reducing bacterium Desulfovibrio vulgaris Hildenborough.</title>
        <authorList>
            <person name="Heidelberg J.F."/>
            <person name="Seshadri R."/>
            <person name="Haveman S.A."/>
            <person name="Hemme C.L."/>
            <person name="Paulsen I.T."/>
            <person name="Kolonay J.F."/>
            <person name="Eisen J.A."/>
            <person name="Ward N."/>
            <person name="Methe B."/>
            <person name="Brinkac L.M."/>
            <person name="Daugherty S.C."/>
            <person name="Deboy R.T."/>
            <person name="Dodson R.J."/>
            <person name="Durkin A.S."/>
            <person name="Madupu R."/>
            <person name="Nelson W.C."/>
            <person name="Sullivan S.A."/>
            <person name="Fouts D."/>
            <person name="Haft D.H."/>
            <person name="Selengut J."/>
            <person name="Peterson J.D."/>
            <person name="Davidsen T.M."/>
            <person name="Zafar N."/>
            <person name="Zhou L."/>
            <person name="Radune D."/>
            <person name="Dimitrov G."/>
            <person name="Hance M."/>
            <person name="Tran K."/>
            <person name="Khouri H."/>
            <person name="Gill J."/>
            <person name="Utterback T.R."/>
            <person name="Feldblyum T.V."/>
            <person name="Wall J.D."/>
            <person name="Voordouw G."/>
            <person name="Fraser C.M."/>
        </authorList>
    </citation>
    <scope>NUCLEOTIDE SEQUENCE [LARGE SCALE GENOMIC DNA]</scope>
    <source>
        <strain evidence="2">ATCC 29579 / DSM 644 / NCIMB 8303 / VKM B-1760 / Hildenborough</strain>
    </source>
</reference>
<keyword evidence="2" id="KW-1185">Reference proteome</keyword>
<dbReference type="HOGENOM" id="CLU_1394347_0_0_7"/>
<evidence type="ECO:0000313" key="1">
    <source>
        <dbReference type="EMBL" id="AAS95655.1"/>
    </source>
</evidence>
<protein>
    <submittedName>
        <fullName evidence="1">Uncharacterized protein</fullName>
    </submittedName>
</protein>
<dbReference type="STRING" id="882.DVU_1177"/>
<dbReference type="EnsemblBacteria" id="AAS95655">
    <property type="protein sequence ID" value="AAS95655"/>
    <property type="gene ID" value="DVU_1177"/>
</dbReference>
<dbReference type="KEGG" id="dvu:DVU_1177"/>
<organism evidence="1 2">
    <name type="scientific">Nitratidesulfovibrio vulgaris (strain ATCC 29579 / DSM 644 / CCUG 34227 / NCIMB 8303 / VKM B-1760 / Hildenborough)</name>
    <name type="common">Desulfovibrio vulgaris</name>
    <dbReference type="NCBI Taxonomy" id="882"/>
    <lineage>
        <taxon>Bacteria</taxon>
        <taxon>Pseudomonadati</taxon>
        <taxon>Thermodesulfobacteriota</taxon>
        <taxon>Desulfovibrionia</taxon>
        <taxon>Desulfovibrionales</taxon>
        <taxon>Desulfovibrionaceae</taxon>
        <taxon>Nitratidesulfovibrio</taxon>
    </lineage>
</organism>
<name>Q72CV6_NITV2</name>
<dbReference type="PaxDb" id="882-DVU_1177"/>
<dbReference type="OrthoDB" id="5396767at2"/>
<dbReference type="EMBL" id="AE017285">
    <property type="protein sequence ID" value="AAS95655.1"/>
    <property type="molecule type" value="Genomic_DNA"/>
</dbReference>
<dbReference type="eggNOG" id="ENOG5032WXJ">
    <property type="taxonomic scope" value="Bacteria"/>
</dbReference>
<dbReference type="AlphaFoldDB" id="Q72CV6"/>
<dbReference type="PATRIC" id="fig|882.5.peg.1102"/>
<proteinExistence type="predicted"/>
<gene>
    <name evidence="1" type="ordered locus">DVU_1177</name>
</gene>
<sequence>MSFTLFIKPNKRDYCMNRTINDQELLIMTPSTLWRLLLQEGVFLDVTTGTSLRSLLTGQLGLAPDYVERHVDAVFLDGHPIDDIDRTSVPDGGRIAIAGALPGAAGIAMRRNSPVAALRGGITGTNDTDKPAEERGRIQMRIFGLVLHTVAHKLLQRGVIVEAARIASFLREDEKATVLSHGHTEDRDAVLTRLVTQGTEAIECRVMIADGNGTLNPADS</sequence>
<dbReference type="Proteomes" id="UP000002194">
    <property type="component" value="Chromosome"/>
</dbReference>
<accession>Q72CV6</accession>